<evidence type="ECO:0000313" key="2">
    <source>
        <dbReference type="EMBL" id="VDP56388.1"/>
    </source>
</evidence>
<dbReference type="WBParaSite" id="HPBE_0002622801-mRNA-1">
    <property type="protein sequence ID" value="HPBE_0002622801-mRNA-1"/>
    <property type="gene ID" value="HPBE_0002622801"/>
</dbReference>
<accession>A0A183GU58</accession>
<sequence>MTARLARTRSFPHPPHAPPADSPALSIFSPMSLGGHSEVANTTISQVYDPVHQMITPKIQKFSRELQRQPDFDLLLAELCLDHVWTEPSKRDVSGEIATKMFISHNVLAQEFLNYFVGSVGQLRSIRAVHTVGNITTSGSMCTLACRDAVAIKVSLNVGMAWD</sequence>
<feature type="compositionally biased region" description="Pro residues" evidence="1">
    <location>
        <begin position="12"/>
        <end position="21"/>
    </location>
</feature>
<evidence type="ECO:0000313" key="4">
    <source>
        <dbReference type="WBParaSite" id="HPBE_0002622801-mRNA-1"/>
    </source>
</evidence>
<reference evidence="2 3" key="1">
    <citation type="submission" date="2018-11" db="EMBL/GenBank/DDBJ databases">
        <authorList>
            <consortium name="Pathogen Informatics"/>
        </authorList>
    </citation>
    <scope>NUCLEOTIDE SEQUENCE [LARGE SCALE GENOMIC DNA]</scope>
</reference>
<dbReference type="EMBL" id="UZAH01039476">
    <property type="protein sequence ID" value="VDP56388.1"/>
    <property type="molecule type" value="Genomic_DNA"/>
</dbReference>
<protein>
    <submittedName>
        <fullName evidence="4">NTF2 domain-containing protein</fullName>
    </submittedName>
</protein>
<feature type="region of interest" description="Disordered" evidence="1">
    <location>
        <begin position="1"/>
        <end position="24"/>
    </location>
</feature>
<name>A0A183GU58_HELPZ</name>
<proteinExistence type="predicted"/>
<gene>
    <name evidence="2" type="ORF">HPBE_LOCUS26227</name>
</gene>
<evidence type="ECO:0000313" key="3">
    <source>
        <dbReference type="Proteomes" id="UP000050761"/>
    </source>
</evidence>
<reference evidence="4" key="2">
    <citation type="submission" date="2019-09" db="UniProtKB">
        <authorList>
            <consortium name="WormBaseParasite"/>
        </authorList>
    </citation>
    <scope>IDENTIFICATION</scope>
</reference>
<dbReference type="AlphaFoldDB" id="A0A183GU58"/>
<organism evidence="3 4">
    <name type="scientific">Heligmosomoides polygyrus</name>
    <name type="common">Parasitic roundworm</name>
    <dbReference type="NCBI Taxonomy" id="6339"/>
    <lineage>
        <taxon>Eukaryota</taxon>
        <taxon>Metazoa</taxon>
        <taxon>Ecdysozoa</taxon>
        <taxon>Nematoda</taxon>
        <taxon>Chromadorea</taxon>
        <taxon>Rhabditida</taxon>
        <taxon>Rhabditina</taxon>
        <taxon>Rhabditomorpha</taxon>
        <taxon>Strongyloidea</taxon>
        <taxon>Heligmosomidae</taxon>
        <taxon>Heligmosomoides</taxon>
    </lineage>
</organism>
<dbReference type="Proteomes" id="UP000050761">
    <property type="component" value="Unassembled WGS sequence"/>
</dbReference>
<dbReference type="OrthoDB" id="26401at2759"/>
<keyword evidence="3" id="KW-1185">Reference proteome</keyword>
<evidence type="ECO:0000256" key="1">
    <source>
        <dbReference type="SAM" id="MobiDB-lite"/>
    </source>
</evidence>
<accession>A0A3P8FAS0</accession>